<dbReference type="AlphaFoldDB" id="A0A9P8WCA3"/>
<accession>A0A9P8WCA3</accession>
<feature type="region of interest" description="Disordered" evidence="1">
    <location>
        <begin position="355"/>
        <end position="395"/>
    </location>
</feature>
<dbReference type="EMBL" id="JAGPYM010000004">
    <property type="protein sequence ID" value="KAH6895896.1"/>
    <property type="molecule type" value="Genomic_DNA"/>
</dbReference>
<feature type="compositionally biased region" description="Acidic residues" evidence="1">
    <location>
        <begin position="209"/>
        <end position="221"/>
    </location>
</feature>
<feature type="region of interest" description="Disordered" evidence="1">
    <location>
        <begin position="170"/>
        <end position="234"/>
    </location>
</feature>
<dbReference type="Proteomes" id="UP000777438">
    <property type="component" value="Unassembled WGS sequence"/>
</dbReference>
<feature type="compositionally biased region" description="Polar residues" evidence="1">
    <location>
        <begin position="48"/>
        <end position="57"/>
    </location>
</feature>
<dbReference type="Pfam" id="PF14420">
    <property type="entry name" value="Clr5"/>
    <property type="match status" value="1"/>
</dbReference>
<dbReference type="OrthoDB" id="5308957at2759"/>
<evidence type="ECO:0000313" key="3">
    <source>
        <dbReference type="EMBL" id="KAH6895896.1"/>
    </source>
</evidence>
<sequence>MESNPYLQSPLRLSSGWSDHDDFRAADVEMVDFPISTQLGSSSAVQIPDSLVTNAEGQQDAGPPGPPPTSRRSKYRDLDWEHHKPQLKKIYLDENKSLSETIAIMRDQHSFKASVKVYKERFKQWEWSKNLPAEVAGFMVEKSKRRKRENGSDTVFTYGGKQWDKTRAENTLTRSKKPRTQDAAAIGQTPDGVTYKTPVDAASSSGDGESSEDSQSDELGENEPTTDNSDGGLTISLEWKGLGRSRLVPMWEEARGYVRQGKPKAAEPLLKQVVEGLAHLNGRTNEHTKKASFELANLYAQMSSKHEADKVLEQVMQAHVDIWGPRDRKTHQCILHTVELLNSWNRPEDALALASQSEEMVQSKSRHSRRNRKRNRRKNREKSTEFPVNSTQHLDANSAVDSVPQDFNAANIDHHLDAATSRVIAKDPVGESLLLALIRHFEKNPRQLHVQHLKARGELLRLYEDLHLVQTHDTTFKETPDAINTIWNSYAWSEEKYESIDVIEAYMQVVANMLKSGYTSIALPVFRKVADRAESLFGYGDERAIWVSITIGLAYQTHRTWLDAEEWFQRAYSQALHNDWGPKDGIVRSLGDALEKHWFSYLNDEGRPFKSVFGVLGVTIRPNRLHLE</sequence>
<dbReference type="PANTHER" id="PTHR38788:SF3">
    <property type="entry name" value="CLR5 DOMAIN-CONTAINING PROTEIN"/>
    <property type="match status" value="1"/>
</dbReference>
<name>A0A9P8WCA3_9HYPO</name>
<dbReference type="PANTHER" id="PTHR38788">
    <property type="entry name" value="CLR5 DOMAIN-CONTAINING PROTEIN"/>
    <property type="match status" value="1"/>
</dbReference>
<gene>
    <name evidence="3" type="ORF">B0T10DRAFT_587446</name>
</gene>
<evidence type="ECO:0000313" key="4">
    <source>
        <dbReference type="Proteomes" id="UP000777438"/>
    </source>
</evidence>
<organism evidence="3 4">
    <name type="scientific">Thelonectria olida</name>
    <dbReference type="NCBI Taxonomy" id="1576542"/>
    <lineage>
        <taxon>Eukaryota</taxon>
        <taxon>Fungi</taxon>
        <taxon>Dikarya</taxon>
        <taxon>Ascomycota</taxon>
        <taxon>Pezizomycotina</taxon>
        <taxon>Sordariomycetes</taxon>
        <taxon>Hypocreomycetidae</taxon>
        <taxon>Hypocreales</taxon>
        <taxon>Nectriaceae</taxon>
        <taxon>Thelonectria</taxon>
    </lineage>
</organism>
<reference evidence="3 4" key="1">
    <citation type="journal article" date="2021" name="Nat. Commun.">
        <title>Genetic determinants of endophytism in the Arabidopsis root mycobiome.</title>
        <authorList>
            <person name="Mesny F."/>
            <person name="Miyauchi S."/>
            <person name="Thiergart T."/>
            <person name="Pickel B."/>
            <person name="Atanasova L."/>
            <person name="Karlsson M."/>
            <person name="Huettel B."/>
            <person name="Barry K.W."/>
            <person name="Haridas S."/>
            <person name="Chen C."/>
            <person name="Bauer D."/>
            <person name="Andreopoulos W."/>
            <person name="Pangilinan J."/>
            <person name="LaButti K."/>
            <person name="Riley R."/>
            <person name="Lipzen A."/>
            <person name="Clum A."/>
            <person name="Drula E."/>
            <person name="Henrissat B."/>
            <person name="Kohler A."/>
            <person name="Grigoriev I.V."/>
            <person name="Martin F.M."/>
            <person name="Hacquard S."/>
        </authorList>
    </citation>
    <scope>NUCLEOTIDE SEQUENCE [LARGE SCALE GENOMIC DNA]</scope>
    <source>
        <strain evidence="3 4">MPI-CAGE-CH-0241</strain>
    </source>
</reference>
<feature type="region of interest" description="Disordered" evidence="1">
    <location>
        <begin position="48"/>
        <end position="78"/>
    </location>
</feature>
<keyword evidence="4" id="KW-1185">Reference proteome</keyword>
<feature type="domain" description="Clr5" evidence="2">
    <location>
        <begin position="78"/>
        <end position="129"/>
    </location>
</feature>
<protein>
    <recommendedName>
        <fullName evidence="2">Clr5 domain-containing protein</fullName>
    </recommendedName>
</protein>
<dbReference type="InterPro" id="IPR025676">
    <property type="entry name" value="Clr5_dom"/>
</dbReference>
<evidence type="ECO:0000259" key="2">
    <source>
        <dbReference type="Pfam" id="PF14420"/>
    </source>
</evidence>
<proteinExistence type="predicted"/>
<evidence type="ECO:0000256" key="1">
    <source>
        <dbReference type="SAM" id="MobiDB-lite"/>
    </source>
</evidence>
<feature type="compositionally biased region" description="Basic residues" evidence="1">
    <location>
        <begin position="364"/>
        <end position="380"/>
    </location>
</feature>
<dbReference type="InterPro" id="IPR011990">
    <property type="entry name" value="TPR-like_helical_dom_sf"/>
</dbReference>
<dbReference type="Gene3D" id="1.25.40.10">
    <property type="entry name" value="Tetratricopeptide repeat domain"/>
    <property type="match status" value="1"/>
</dbReference>
<feature type="compositionally biased region" description="Polar residues" evidence="1">
    <location>
        <begin position="386"/>
        <end position="395"/>
    </location>
</feature>
<comment type="caution">
    <text evidence="3">The sequence shown here is derived from an EMBL/GenBank/DDBJ whole genome shotgun (WGS) entry which is preliminary data.</text>
</comment>